<organism evidence="5 6">
    <name type="scientific">Streptomyces acidicola</name>
    <dbReference type="NCBI Taxonomy" id="2596892"/>
    <lineage>
        <taxon>Bacteria</taxon>
        <taxon>Bacillati</taxon>
        <taxon>Actinomycetota</taxon>
        <taxon>Actinomycetes</taxon>
        <taxon>Kitasatosporales</taxon>
        <taxon>Streptomycetaceae</taxon>
        <taxon>Streptomyces</taxon>
    </lineage>
</organism>
<dbReference type="PANTHER" id="PTHR46796">
    <property type="entry name" value="HTH-TYPE TRANSCRIPTIONAL ACTIVATOR RHAS-RELATED"/>
    <property type="match status" value="1"/>
</dbReference>
<keyword evidence="2" id="KW-0238">DNA-binding</keyword>
<dbReference type="InterPro" id="IPR050204">
    <property type="entry name" value="AraC_XylS_family_regulators"/>
</dbReference>
<dbReference type="SMART" id="SM00342">
    <property type="entry name" value="HTH_ARAC"/>
    <property type="match status" value="1"/>
</dbReference>
<dbReference type="AlphaFoldDB" id="A0A5N8X3P4"/>
<dbReference type="InterPro" id="IPR018060">
    <property type="entry name" value="HTH_AraC"/>
</dbReference>
<evidence type="ECO:0000256" key="3">
    <source>
        <dbReference type="ARBA" id="ARBA00023163"/>
    </source>
</evidence>
<reference evidence="5 6" key="1">
    <citation type="submission" date="2019-09" db="EMBL/GenBank/DDBJ databases">
        <authorList>
            <person name="Duangmal K."/>
            <person name="Teo W.F.A."/>
            <person name="Lipun K."/>
        </authorList>
    </citation>
    <scope>NUCLEOTIDE SEQUENCE [LARGE SCALE GENOMIC DNA]</scope>
    <source>
        <strain evidence="5 6">K1PN6</strain>
    </source>
</reference>
<dbReference type="GO" id="GO:0003700">
    <property type="term" value="F:DNA-binding transcription factor activity"/>
    <property type="evidence" value="ECO:0007669"/>
    <property type="project" value="InterPro"/>
</dbReference>
<sequence length="245" mass="26272">MTTASVDGAPRAPFTHVPDPVTRVVVRTEPSGRRDVLVIGPRTRASYHPSKHLDSCVQLRLRAGTARPLLGVPAVDLVGRAIPLGDLPSAHARRLAAGLLPLEPESVVPHLAEVLPGRLAPPDDSRAALLRRALAAMSPDPDDGRPPESVGESAHGLGVSERQLRNLFAEDVGVSPKHYARIARVRHILTRRSPAMSWAELAVSTGYYDQSHMTADFRALMGVPPASFFTGRLPAVQPCQAFGRA</sequence>
<evidence type="ECO:0000256" key="1">
    <source>
        <dbReference type="ARBA" id="ARBA00023015"/>
    </source>
</evidence>
<dbReference type="SUPFAM" id="SSF46689">
    <property type="entry name" value="Homeodomain-like"/>
    <property type="match status" value="1"/>
</dbReference>
<accession>A0A5N8X3P4</accession>
<keyword evidence="1" id="KW-0805">Transcription regulation</keyword>
<dbReference type="Proteomes" id="UP000373149">
    <property type="component" value="Unassembled WGS sequence"/>
</dbReference>
<comment type="caution">
    <text evidence="5">The sequence shown here is derived from an EMBL/GenBank/DDBJ whole genome shotgun (WGS) entry which is preliminary data.</text>
</comment>
<dbReference type="PROSITE" id="PS01124">
    <property type="entry name" value="HTH_ARAC_FAMILY_2"/>
    <property type="match status" value="1"/>
</dbReference>
<evidence type="ECO:0000313" key="6">
    <source>
        <dbReference type="Proteomes" id="UP000373149"/>
    </source>
</evidence>
<dbReference type="EMBL" id="VMNX01000228">
    <property type="protein sequence ID" value="MPY53912.1"/>
    <property type="molecule type" value="Genomic_DNA"/>
</dbReference>
<dbReference type="GO" id="GO:0043565">
    <property type="term" value="F:sequence-specific DNA binding"/>
    <property type="evidence" value="ECO:0007669"/>
    <property type="project" value="InterPro"/>
</dbReference>
<gene>
    <name evidence="5" type="ORF">FPZ41_37270</name>
</gene>
<evidence type="ECO:0000313" key="5">
    <source>
        <dbReference type="EMBL" id="MPY53912.1"/>
    </source>
</evidence>
<name>A0A5N8X3P4_9ACTN</name>
<keyword evidence="6" id="KW-1185">Reference proteome</keyword>
<evidence type="ECO:0000256" key="2">
    <source>
        <dbReference type="ARBA" id="ARBA00023125"/>
    </source>
</evidence>
<keyword evidence="3" id="KW-0804">Transcription</keyword>
<proteinExistence type="predicted"/>
<dbReference type="Gene3D" id="1.10.10.60">
    <property type="entry name" value="Homeodomain-like"/>
    <property type="match status" value="1"/>
</dbReference>
<feature type="domain" description="HTH araC/xylS-type" evidence="4">
    <location>
        <begin position="131"/>
        <end position="231"/>
    </location>
</feature>
<protein>
    <submittedName>
        <fullName evidence="5">AraC family transcriptional regulator</fullName>
    </submittedName>
</protein>
<evidence type="ECO:0000259" key="4">
    <source>
        <dbReference type="PROSITE" id="PS01124"/>
    </source>
</evidence>
<dbReference type="InterPro" id="IPR009057">
    <property type="entry name" value="Homeodomain-like_sf"/>
</dbReference>
<dbReference type="Pfam" id="PF12833">
    <property type="entry name" value="HTH_18"/>
    <property type="match status" value="1"/>
</dbReference>